<organism evidence="4 5">
    <name type="scientific">Ectobacillus funiculus</name>
    <dbReference type="NCBI Taxonomy" id="137993"/>
    <lineage>
        <taxon>Bacteria</taxon>
        <taxon>Bacillati</taxon>
        <taxon>Bacillota</taxon>
        <taxon>Bacilli</taxon>
        <taxon>Bacillales</taxon>
        <taxon>Bacillaceae</taxon>
        <taxon>Ectobacillus</taxon>
    </lineage>
</organism>
<dbReference type="PANTHER" id="PTHR43818">
    <property type="entry name" value="BCDNA.GH03377"/>
    <property type="match status" value="1"/>
</dbReference>
<dbReference type="Pfam" id="PF01408">
    <property type="entry name" value="GFO_IDH_MocA"/>
    <property type="match status" value="1"/>
</dbReference>
<comment type="caution">
    <text evidence="4">The sequence shown here is derived from an EMBL/GenBank/DDBJ whole genome shotgun (WGS) entry which is preliminary data.</text>
</comment>
<keyword evidence="1" id="KW-0560">Oxidoreductase</keyword>
<feature type="domain" description="GFO/IDH/MocA-like oxidoreductase" evidence="3">
    <location>
        <begin position="133"/>
        <end position="266"/>
    </location>
</feature>
<dbReference type="InterPro" id="IPR036291">
    <property type="entry name" value="NAD(P)-bd_dom_sf"/>
</dbReference>
<dbReference type="InterPro" id="IPR000683">
    <property type="entry name" value="Gfo/Idh/MocA-like_OxRdtase_N"/>
</dbReference>
<evidence type="ECO:0000313" key="4">
    <source>
        <dbReference type="EMBL" id="MFB9762408.1"/>
    </source>
</evidence>
<dbReference type="InterPro" id="IPR055170">
    <property type="entry name" value="GFO_IDH_MocA-like_dom"/>
</dbReference>
<keyword evidence="5" id="KW-1185">Reference proteome</keyword>
<gene>
    <name evidence="4" type="ORF">ACFFMS_29720</name>
</gene>
<feature type="domain" description="Gfo/Idh/MocA-like oxidoreductase N-terminal" evidence="2">
    <location>
        <begin position="5"/>
        <end position="120"/>
    </location>
</feature>
<dbReference type="InterPro" id="IPR050463">
    <property type="entry name" value="Gfo/Idh/MocA_oxidrdct_glycsds"/>
</dbReference>
<dbReference type="PANTHER" id="PTHR43818:SF11">
    <property type="entry name" value="BCDNA.GH03377"/>
    <property type="match status" value="1"/>
</dbReference>
<protein>
    <submittedName>
        <fullName evidence="4">Gfo/Idh/MocA family protein</fullName>
    </submittedName>
</protein>
<dbReference type="SUPFAM" id="SSF55347">
    <property type="entry name" value="Glyceraldehyde-3-phosphate dehydrogenase-like, C-terminal domain"/>
    <property type="match status" value="1"/>
</dbReference>
<sequence length="390" mass="43450">MMKKFNVGVLGIGDISDVYFNNLKKYDIVNVVACAGRDLEKARKKANQHNIPKAYATSRELIEDPEIDIILNLTVPEVHAQLTIEALQAGKHVYTEKPLGATLEEGEKILALSQEKGLYVGCAPDTFLGGRLQTCRKIIDEGRIGEVIGASAFVVSHGHEWFHPNPEFFYKPGGGPLLDIGPYYITALLSLLGPVKSCCAMSRRTFDQRTIESEPRRGETIKVEVDTHITGNLEFVNGAIATVITSFDVWDSELPRIEIYGTEGTICINDIDPLDGPNLFGGPVLLRTKENYRWKGLPRQSSFSDWEEVPVIHPFNEISHQENSRGIGLVDMAYAIRDQREERASGKMAFHSLEVMEGLLKSAKEGCFYHVKSTFERPEPLAIEFPQSEG</sequence>
<reference evidence="4 5" key="1">
    <citation type="submission" date="2024-09" db="EMBL/GenBank/DDBJ databases">
        <authorList>
            <person name="Sun Q."/>
            <person name="Mori K."/>
        </authorList>
    </citation>
    <scope>NUCLEOTIDE SEQUENCE [LARGE SCALE GENOMIC DNA]</scope>
    <source>
        <strain evidence="4 5">JCM 11201</strain>
    </source>
</reference>
<dbReference type="EMBL" id="JBHMAF010000196">
    <property type="protein sequence ID" value="MFB9762408.1"/>
    <property type="molecule type" value="Genomic_DNA"/>
</dbReference>
<evidence type="ECO:0000259" key="3">
    <source>
        <dbReference type="Pfam" id="PF22725"/>
    </source>
</evidence>
<dbReference type="Pfam" id="PF22725">
    <property type="entry name" value="GFO_IDH_MocA_C3"/>
    <property type="match status" value="1"/>
</dbReference>
<name>A0ABV5WP28_9BACI</name>
<evidence type="ECO:0000313" key="5">
    <source>
        <dbReference type="Proteomes" id="UP001589609"/>
    </source>
</evidence>
<accession>A0ABV5WP28</accession>
<evidence type="ECO:0000259" key="2">
    <source>
        <dbReference type="Pfam" id="PF01408"/>
    </source>
</evidence>
<evidence type="ECO:0000256" key="1">
    <source>
        <dbReference type="ARBA" id="ARBA00023002"/>
    </source>
</evidence>
<dbReference type="RefSeq" id="WP_379952283.1">
    <property type="nucleotide sequence ID" value="NZ_JBHMAF010000196.1"/>
</dbReference>
<dbReference type="Gene3D" id="3.40.50.720">
    <property type="entry name" value="NAD(P)-binding Rossmann-like Domain"/>
    <property type="match status" value="1"/>
</dbReference>
<dbReference type="Gene3D" id="3.30.360.10">
    <property type="entry name" value="Dihydrodipicolinate Reductase, domain 2"/>
    <property type="match status" value="1"/>
</dbReference>
<dbReference type="SUPFAM" id="SSF51735">
    <property type="entry name" value="NAD(P)-binding Rossmann-fold domains"/>
    <property type="match status" value="1"/>
</dbReference>
<dbReference type="Proteomes" id="UP001589609">
    <property type="component" value="Unassembled WGS sequence"/>
</dbReference>
<proteinExistence type="predicted"/>